<sequence>MARPATMANCARVRFRPGRRKPVSAPDAELGQGLSQCASCAAALEVT</sequence>
<dbReference type="PATRIC" id="fig|1299334.3.peg.2415"/>
<reference evidence="1" key="1">
    <citation type="submission" date="2014-01" db="EMBL/GenBank/DDBJ databases">
        <authorList>
            <person name="Brown-Elliot B."/>
            <person name="Wallace R."/>
            <person name="Lenaerts A."/>
            <person name="Ordway D."/>
            <person name="DeGroote M.A."/>
            <person name="Parker T."/>
            <person name="Sizemore C."/>
            <person name="Tallon L.J."/>
            <person name="Sadzewicz L.K."/>
            <person name="Sengamalay N."/>
            <person name="Fraser C.M."/>
            <person name="Hine E."/>
            <person name="Shefchek K.A."/>
            <person name="Das S.P."/>
            <person name="Tettelin H."/>
        </authorList>
    </citation>
    <scope>NUCLEOTIDE SEQUENCE [LARGE SCALE GENOMIC DNA]</scope>
    <source>
        <strain evidence="1">4042</strain>
    </source>
</reference>
<protein>
    <submittedName>
        <fullName evidence="1">Uncharacterized protein</fullName>
    </submittedName>
</protein>
<proteinExistence type="predicted"/>
<organism evidence="1">
    <name type="scientific">Mycobacterium xenopi 4042</name>
    <dbReference type="NCBI Taxonomy" id="1299334"/>
    <lineage>
        <taxon>Bacteria</taxon>
        <taxon>Bacillati</taxon>
        <taxon>Actinomycetota</taxon>
        <taxon>Actinomycetes</taxon>
        <taxon>Mycobacteriales</taxon>
        <taxon>Mycobacteriaceae</taxon>
        <taxon>Mycobacterium</taxon>
    </lineage>
</organism>
<evidence type="ECO:0000313" key="1">
    <source>
        <dbReference type="EMBL" id="EUA65432.1"/>
    </source>
</evidence>
<dbReference type="AlphaFoldDB" id="X8D9Y2"/>
<gene>
    <name evidence="1" type="ORF">I553_10729</name>
</gene>
<dbReference type="EMBL" id="JAOB01000027">
    <property type="protein sequence ID" value="EUA65432.1"/>
    <property type="molecule type" value="Genomic_DNA"/>
</dbReference>
<comment type="caution">
    <text evidence="1">The sequence shown here is derived from an EMBL/GenBank/DDBJ whole genome shotgun (WGS) entry which is preliminary data.</text>
</comment>
<accession>X8D9Y2</accession>
<name>X8D9Y2_MYCXE</name>